<dbReference type="Pfam" id="PF00583">
    <property type="entry name" value="Acetyltransf_1"/>
    <property type="match status" value="1"/>
</dbReference>
<dbReference type="Proteomes" id="UP000290649">
    <property type="component" value="Unassembled WGS sequence"/>
</dbReference>
<keyword evidence="3" id="KW-1185">Reference proteome</keyword>
<dbReference type="InterPro" id="IPR000182">
    <property type="entry name" value="GNAT_dom"/>
</dbReference>
<organism evidence="2 3">
    <name type="scientific">Anaerobacillus alkaliphilus</name>
    <dbReference type="NCBI Taxonomy" id="1548597"/>
    <lineage>
        <taxon>Bacteria</taxon>
        <taxon>Bacillati</taxon>
        <taxon>Bacillota</taxon>
        <taxon>Bacilli</taxon>
        <taxon>Bacillales</taxon>
        <taxon>Bacillaceae</taxon>
        <taxon>Anaerobacillus</taxon>
    </lineage>
</organism>
<gene>
    <name evidence="2" type="ORF">DS745_08105</name>
</gene>
<dbReference type="GO" id="GO:0016747">
    <property type="term" value="F:acyltransferase activity, transferring groups other than amino-acyl groups"/>
    <property type="evidence" value="ECO:0007669"/>
    <property type="project" value="InterPro"/>
</dbReference>
<sequence>MQYYFYDFSEFVEAHLEEDGRFGEYPNLDHYWIEQTKFPYLVEIDGRYAGFSLVRLIEEEEKGYYSIAEFFIMKKYRRFGIGKQVATEMFHLHRGNWEVFQLEKNQPAQHFWRNVIDKYTKGKYTERYENGRYTQVFSS</sequence>
<dbReference type="EMBL" id="QOUX01000027">
    <property type="protein sequence ID" value="RXJ02120.1"/>
    <property type="molecule type" value="Genomic_DNA"/>
</dbReference>
<dbReference type="OrthoDB" id="8479334at2"/>
<reference evidence="2 3" key="1">
    <citation type="journal article" date="2019" name="Int. J. Syst. Evol. Microbiol.">
        <title>Anaerobacillus alkaliphilus sp. nov., a novel alkaliphilic and moderately halophilic bacterium.</title>
        <authorList>
            <person name="Borsodi A.K."/>
            <person name="Aszalos J.M."/>
            <person name="Bihari P."/>
            <person name="Nagy I."/>
            <person name="Schumann P."/>
            <person name="Sproer C."/>
            <person name="Kovacs A.L."/>
            <person name="Boka K."/>
            <person name="Dobosy P."/>
            <person name="Ovari M."/>
            <person name="Szili-Kovacs T."/>
            <person name="Toth E."/>
        </authorList>
    </citation>
    <scope>NUCLEOTIDE SEQUENCE [LARGE SCALE GENOMIC DNA]</scope>
    <source>
        <strain evidence="2 3">B16-10</strain>
    </source>
</reference>
<proteinExistence type="predicted"/>
<evidence type="ECO:0000313" key="2">
    <source>
        <dbReference type="EMBL" id="RXJ02120.1"/>
    </source>
</evidence>
<dbReference type="AlphaFoldDB" id="A0A4Q0VU01"/>
<evidence type="ECO:0000259" key="1">
    <source>
        <dbReference type="PROSITE" id="PS51186"/>
    </source>
</evidence>
<keyword evidence="2" id="KW-0808">Transferase</keyword>
<feature type="domain" description="N-acetyltransferase" evidence="1">
    <location>
        <begin position="1"/>
        <end position="139"/>
    </location>
</feature>
<dbReference type="SUPFAM" id="SSF55729">
    <property type="entry name" value="Acyl-CoA N-acyltransferases (Nat)"/>
    <property type="match status" value="1"/>
</dbReference>
<protein>
    <submittedName>
        <fullName evidence="2">GNAT family N-acetyltransferase</fullName>
    </submittedName>
</protein>
<dbReference type="Gene3D" id="3.40.630.30">
    <property type="match status" value="1"/>
</dbReference>
<evidence type="ECO:0000313" key="3">
    <source>
        <dbReference type="Proteomes" id="UP000290649"/>
    </source>
</evidence>
<dbReference type="PROSITE" id="PS51186">
    <property type="entry name" value="GNAT"/>
    <property type="match status" value="1"/>
</dbReference>
<comment type="caution">
    <text evidence="2">The sequence shown here is derived from an EMBL/GenBank/DDBJ whole genome shotgun (WGS) entry which is preliminary data.</text>
</comment>
<dbReference type="InterPro" id="IPR016181">
    <property type="entry name" value="Acyl_CoA_acyltransferase"/>
</dbReference>
<accession>A0A4Q0VU01</accession>
<name>A0A4Q0VU01_9BACI</name>
<dbReference type="CDD" id="cd04301">
    <property type="entry name" value="NAT_SF"/>
    <property type="match status" value="1"/>
</dbReference>